<accession>A0AA87ZIE4</accession>
<keyword evidence="3 8" id="KW-0808">Transferase</keyword>
<dbReference type="Pfam" id="PF26253">
    <property type="entry name" value="RdRP_head"/>
    <property type="match status" value="1"/>
</dbReference>
<dbReference type="InterPro" id="IPR057596">
    <property type="entry name" value="RDRP_core"/>
</dbReference>
<comment type="catalytic activity">
    <reaction evidence="7 8">
        <text>RNA(n) + a ribonucleoside 5'-triphosphate = RNA(n+1) + diphosphate</text>
        <dbReference type="Rhea" id="RHEA:21248"/>
        <dbReference type="Rhea" id="RHEA-COMP:14527"/>
        <dbReference type="Rhea" id="RHEA-COMP:17342"/>
        <dbReference type="ChEBI" id="CHEBI:33019"/>
        <dbReference type="ChEBI" id="CHEBI:61557"/>
        <dbReference type="ChEBI" id="CHEBI:140395"/>
        <dbReference type="EC" id="2.7.7.48"/>
    </reaction>
</comment>
<comment type="function">
    <text evidence="8">Probably involved in the RNA silencing pathway and required for the generation of small interfering RNAs (siRNAs).</text>
</comment>
<evidence type="ECO:0000256" key="4">
    <source>
        <dbReference type="ARBA" id="ARBA00022695"/>
    </source>
</evidence>
<proteinExistence type="inferred from homology"/>
<dbReference type="GO" id="GO:0031380">
    <property type="term" value="C:nuclear RNA-directed RNA polymerase complex"/>
    <property type="evidence" value="ECO:0007669"/>
    <property type="project" value="TreeGrafter"/>
</dbReference>
<dbReference type="InterPro" id="IPR058752">
    <property type="entry name" value="RDRP_C_head"/>
</dbReference>
<evidence type="ECO:0000256" key="6">
    <source>
        <dbReference type="ARBA" id="ARBA00023158"/>
    </source>
</evidence>
<evidence type="ECO:0000256" key="5">
    <source>
        <dbReference type="ARBA" id="ARBA00022884"/>
    </source>
</evidence>
<comment type="similarity">
    <text evidence="1 8">Belongs to the RdRP family.</text>
</comment>
<evidence type="ECO:0000256" key="3">
    <source>
        <dbReference type="ARBA" id="ARBA00022679"/>
    </source>
</evidence>
<evidence type="ECO:0000313" key="12">
    <source>
        <dbReference type="Proteomes" id="UP001187192"/>
    </source>
</evidence>
<keyword evidence="12" id="KW-1185">Reference proteome</keyword>
<dbReference type="EMBL" id="BTGU01003116">
    <property type="protein sequence ID" value="GMN27028.1"/>
    <property type="molecule type" value="Genomic_DNA"/>
</dbReference>
<evidence type="ECO:0000256" key="2">
    <source>
        <dbReference type="ARBA" id="ARBA00022484"/>
    </source>
</evidence>
<keyword evidence="4 8" id="KW-0548">Nucleotidyltransferase</keyword>
<dbReference type="GO" id="GO:0003968">
    <property type="term" value="F:RNA-directed RNA polymerase activity"/>
    <property type="evidence" value="ECO:0007669"/>
    <property type="project" value="UniProtKB-KW"/>
</dbReference>
<protein>
    <recommendedName>
        <fullName evidence="8">RNA-dependent RNA polymerase</fullName>
        <ecNumber evidence="8">2.7.7.48</ecNumber>
    </recommendedName>
</protein>
<keyword evidence="5 8" id="KW-0694">RNA-binding</keyword>
<reference evidence="11" key="1">
    <citation type="submission" date="2023-07" db="EMBL/GenBank/DDBJ databases">
        <title>draft genome sequence of fig (Ficus carica).</title>
        <authorList>
            <person name="Takahashi T."/>
            <person name="Nishimura K."/>
        </authorList>
    </citation>
    <scope>NUCLEOTIDE SEQUENCE</scope>
</reference>
<dbReference type="InterPro" id="IPR007855">
    <property type="entry name" value="RDRP"/>
</dbReference>
<dbReference type="EC" id="2.7.7.48" evidence="8"/>
<evidence type="ECO:0000313" key="11">
    <source>
        <dbReference type="EMBL" id="GMN27028.1"/>
    </source>
</evidence>
<keyword evidence="6 8" id="KW-0943">RNA-mediated gene silencing</keyword>
<gene>
    <name evidence="11" type="ORF">TIFTF001_044068</name>
</gene>
<evidence type="ECO:0000256" key="1">
    <source>
        <dbReference type="ARBA" id="ARBA00005762"/>
    </source>
</evidence>
<comment type="caution">
    <text evidence="11">The sequence shown here is derived from an EMBL/GenBank/DDBJ whole genome shotgun (WGS) entry which is preliminary data.</text>
</comment>
<dbReference type="GO" id="GO:0030422">
    <property type="term" value="P:siRNA processing"/>
    <property type="evidence" value="ECO:0007669"/>
    <property type="project" value="TreeGrafter"/>
</dbReference>
<dbReference type="Proteomes" id="UP001187192">
    <property type="component" value="Unassembled WGS sequence"/>
</dbReference>
<evidence type="ECO:0000259" key="9">
    <source>
        <dbReference type="Pfam" id="PF05183"/>
    </source>
</evidence>
<feature type="domain" description="RDRP core" evidence="9">
    <location>
        <begin position="2"/>
        <end position="259"/>
    </location>
</feature>
<dbReference type="PANTHER" id="PTHR23079">
    <property type="entry name" value="RNA-DEPENDENT RNA POLYMERASE"/>
    <property type="match status" value="1"/>
</dbReference>
<dbReference type="Pfam" id="PF05183">
    <property type="entry name" value="RdRP"/>
    <property type="match status" value="1"/>
</dbReference>
<name>A0AA87ZIE4_FICCA</name>
<dbReference type="AlphaFoldDB" id="A0AA87ZIE4"/>
<organism evidence="11 12">
    <name type="scientific">Ficus carica</name>
    <name type="common">Common fig</name>
    <dbReference type="NCBI Taxonomy" id="3494"/>
    <lineage>
        <taxon>Eukaryota</taxon>
        <taxon>Viridiplantae</taxon>
        <taxon>Streptophyta</taxon>
        <taxon>Embryophyta</taxon>
        <taxon>Tracheophyta</taxon>
        <taxon>Spermatophyta</taxon>
        <taxon>Magnoliopsida</taxon>
        <taxon>eudicotyledons</taxon>
        <taxon>Gunneridae</taxon>
        <taxon>Pentapetalae</taxon>
        <taxon>rosids</taxon>
        <taxon>fabids</taxon>
        <taxon>Rosales</taxon>
        <taxon>Moraceae</taxon>
        <taxon>Ficeae</taxon>
        <taxon>Ficus</taxon>
    </lineage>
</organism>
<keyword evidence="2 8" id="KW-0696">RNA-directed RNA polymerase</keyword>
<feature type="domain" description="RDRP C-terminal head" evidence="10">
    <location>
        <begin position="281"/>
        <end position="427"/>
    </location>
</feature>
<dbReference type="PANTHER" id="PTHR23079:SF1">
    <property type="entry name" value="RNA-DEPENDENT RNA POLYMERASE 1"/>
    <property type="match status" value="1"/>
</dbReference>
<evidence type="ECO:0000256" key="8">
    <source>
        <dbReference type="RuleBase" id="RU363098"/>
    </source>
</evidence>
<dbReference type="GO" id="GO:0003723">
    <property type="term" value="F:RNA binding"/>
    <property type="evidence" value="ECO:0007669"/>
    <property type="project" value="UniProtKB-KW"/>
</dbReference>
<sequence>MMLQTLHASKLLELRTKTRIHIPNGRVMMGCLDETGILEYGQVFVRCSRPQLFDDSYIVFNNCSSSSDEFVVKGKVAVAKNPCLHPGDVQVLKAVDVPELHHMVDCVVFPQKGMRPHTDECSGSDLDGDTYFVCWDRELVPPRRYEAMDYTSAPTKELDHDVTMEEIKEYFVDYIVNNNLGIISNAHLVFADREVELARSKPCLELAKLSSIAVDYPKTGVPACIPPCLIAKEFPDFMEKSDKPSYKSKRVIGKLFRQVKDAEDRSSSIKSFTKEMASKYYDPDMKVDGFEDYITEAFNLKSNYDNKLGNLMYYYGIKTEAEMLSGNVLKKSRHFDKKRDLESANYAVKALIKEARNWFDILGNAAAESDEDEYAKKASAWYHVSYHPSYWGCYNKDMGRDHFLSFAWCAFEKLVVIKRDNARIRRSSRLSALRRRFKARFHLSGEVF</sequence>
<evidence type="ECO:0000256" key="7">
    <source>
        <dbReference type="ARBA" id="ARBA00048744"/>
    </source>
</evidence>
<evidence type="ECO:0000259" key="10">
    <source>
        <dbReference type="Pfam" id="PF26253"/>
    </source>
</evidence>